<sequence length="90" mass="9784">MIDIAPTTEVETRKRDLAIAAASQAADALAELLRYAREGDGSMSGPFGTDVVEQLLDAAKMAAEIEGWPNRDEERDQVYGALVKFLEGWA</sequence>
<accession>A0ABR9GWV5</accession>
<evidence type="ECO:0000313" key="2">
    <source>
        <dbReference type="Proteomes" id="UP000598227"/>
    </source>
</evidence>
<dbReference type="Proteomes" id="UP000598227">
    <property type="component" value="Unassembled WGS sequence"/>
</dbReference>
<protein>
    <submittedName>
        <fullName evidence="1">Uncharacterized protein</fullName>
    </submittedName>
</protein>
<comment type="caution">
    <text evidence="1">The sequence shown here is derived from an EMBL/GenBank/DDBJ whole genome shotgun (WGS) entry which is preliminary data.</text>
</comment>
<name>A0ABR9GWV5_9HYPH</name>
<keyword evidence="2" id="KW-1185">Reference proteome</keyword>
<proteinExistence type="predicted"/>
<reference evidence="1 2" key="1">
    <citation type="submission" date="2020-09" db="EMBL/GenBank/DDBJ databases">
        <title>Draft Genome Sequence of Aminobacter carboxidus type strain DSM 1086, a soil Gram-negative carboxydobacterium.</title>
        <authorList>
            <person name="Turrini P."/>
            <person name="Tescari M."/>
            <person name="Artuso I."/>
            <person name="Lugli G.A."/>
            <person name="Frangipani E."/>
            <person name="Ventura M."/>
            <person name="Visca P."/>
        </authorList>
    </citation>
    <scope>NUCLEOTIDE SEQUENCE [LARGE SCALE GENOMIC DNA]</scope>
    <source>
        <strain evidence="1 2">DSM 1086</strain>
    </source>
</reference>
<evidence type="ECO:0000313" key="1">
    <source>
        <dbReference type="EMBL" id="MBE1208154.1"/>
    </source>
</evidence>
<gene>
    <name evidence="1" type="ORF">IHE39_28065</name>
</gene>
<dbReference type="EMBL" id="JACZEP010000017">
    <property type="protein sequence ID" value="MBE1208154.1"/>
    <property type="molecule type" value="Genomic_DNA"/>
</dbReference>
<organism evidence="1 2">
    <name type="scientific">Aminobacter carboxidus</name>
    <dbReference type="NCBI Taxonomy" id="376165"/>
    <lineage>
        <taxon>Bacteria</taxon>
        <taxon>Pseudomonadati</taxon>
        <taxon>Pseudomonadota</taxon>
        <taxon>Alphaproteobacteria</taxon>
        <taxon>Hyphomicrobiales</taxon>
        <taxon>Phyllobacteriaceae</taxon>
        <taxon>Aminobacter</taxon>
    </lineage>
</organism>
<dbReference type="RefSeq" id="WP_192568827.1">
    <property type="nucleotide sequence ID" value="NZ_JACZEP010000017.1"/>
</dbReference>